<name>A0AAQ3JRK3_9LILI</name>
<evidence type="ECO:0000256" key="1">
    <source>
        <dbReference type="SAM" id="MobiDB-lite"/>
    </source>
</evidence>
<dbReference type="EMBL" id="CP136890">
    <property type="protein sequence ID" value="WOK93917.1"/>
    <property type="molecule type" value="Genomic_DNA"/>
</dbReference>
<accession>A0AAQ3JRK3</accession>
<gene>
    <name evidence="2" type="ORF">Cni_G02618</name>
</gene>
<evidence type="ECO:0000313" key="3">
    <source>
        <dbReference type="Proteomes" id="UP001327560"/>
    </source>
</evidence>
<feature type="compositionally biased region" description="Low complexity" evidence="1">
    <location>
        <begin position="8"/>
        <end position="19"/>
    </location>
</feature>
<proteinExistence type="predicted"/>
<evidence type="ECO:0000313" key="2">
    <source>
        <dbReference type="EMBL" id="WOK93917.1"/>
    </source>
</evidence>
<organism evidence="2 3">
    <name type="scientific">Canna indica</name>
    <name type="common">Indian-shot</name>
    <dbReference type="NCBI Taxonomy" id="4628"/>
    <lineage>
        <taxon>Eukaryota</taxon>
        <taxon>Viridiplantae</taxon>
        <taxon>Streptophyta</taxon>
        <taxon>Embryophyta</taxon>
        <taxon>Tracheophyta</taxon>
        <taxon>Spermatophyta</taxon>
        <taxon>Magnoliopsida</taxon>
        <taxon>Liliopsida</taxon>
        <taxon>Zingiberales</taxon>
        <taxon>Cannaceae</taxon>
        <taxon>Canna</taxon>
    </lineage>
</organism>
<sequence>MAMTTIQSLSSKESFSSDASESKQPSAKINPWERLTENLKENDLEKEVCCGELSKVEQLRSALEALEIKYQAGTLKSEREKREHESCKGYKAIVAAGVIDEGGVAGEGEGGH</sequence>
<feature type="region of interest" description="Disordered" evidence="1">
    <location>
        <begin position="1"/>
        <end position="32"/>
    </location>
</feature>
<reference evidence="2 3" key="1">
    <citation type="submission" date="2023-10" db="EMBL/GenBank/DDBJ databases">
        <title>Chromosome-scale genome assembly provides insights into flower coloration mechanisms of Canna indica.</title>
        <authorList>
            <person name="Li C."/>
        </authorList>
    </citation>
    <scope>NUCLEOTIDE SEQUENCE [LARGE SCALE GENOMIC DNA]</scope>
    <source>
        <tissue evidence="2">Flower</tissue>
    </source>
</reference>
<keyword evidence="3" id="KW-1185">Reference proteome</keyword>
<protein>
    <submittedName>
        <fullName evidence="2">Interactor of constitutive active ROPs 2, chloroplastic isoform X2</fullName>
    </submittedName>
</protein>
<dbReference type="Proteomes" id="UP001327560">
    <property type="component" value="Chromosome 1"/>
</dbReference>
<dbReference type="AlphaFoldDB" id="A0AAQ3JRK3"/>